<dbReference type="InterPro" id="IPR001769">
    <property type="entry name" value="Gingipain"/>
</dbReference>
<sequence>MRANGLMQKSSHPTSSVQSLLLLSFIAFLALGIGRSSNAKSWADERATTATEAELVETKGLATEYVRVLVAFKGVYRIYGRDLAAAGVDLAKIDPRKLTLWNEWKEVPIAVKVKEEGRFGADDTIEFVGQPPLGTFSTYKPYNYYNVYFLSWEASQPLRYSTTVLRRSEATLTNSSFWAVLHLEQDNYYRESRLPRGITDNFYWCHYSSEQTGTYPIRVSFPHFDKNRGDRVHLHFRIFGWSDVPGLKPSHKFSIQYGDDEEKDSPRYDCGTFAFDGVQYYDFVTSLPASVLGYRQRFIFKTPPDRANVVDSISLDWIRVSYWRKLDADHRNVFEFNSNVYGAKYPAQFSVKNAKPRSRVFCPSQAKIYEPFNPEATEIVVAADNRETTYLLVAENGILTPDVLDYRKRDRLSDFVSSSTEVLVLYDTYLRDPAMLYAAYRKQQGLEVAAVDVVRIFDEMNAGFIDDITLKRFIRYAAAKSPRLTYLVLFGDGTSDYRMCQTFDQADPPRVGIPIHWIESPATVRTGGYVDDNWYASFKSANTPDLAIGRIPAANEVQAYEYVRKIIEYETFQASKNDKMVVISSVESRFQDMAASVRDRYRDHFTTITLLFPETSVATREVERLREEIDHGIQFLYYIGHGGAFVWRVGPVDYSKQKDLFTPADVAKLRNRLHYPIIAASSCYTTAFDAQWSIGEAFLLQPKAGAIAVIGAPWKSSAYEDHAFHTRLLDFYCSSAYKRLGDAYQAAKAAFRPKDDDYVDVQTMTLIGDPCLLLARKH</sequence>
<proteinExistence type="predicted"/>
<dbReference type="InterPro" id="IPR029030">
    <property type="entry name" value="Caspase-like_dom_sf"/>
</dbReference>
<dbReference type="SUPFAM" id="SSF52129">
    <property type="entry name" value="Caspase-like"/>
    <property type="match status" value="1"/>
</dbReference>
<dbReference type="EMBL" id="CP030759">
    <property type="protein sequence ID" value="AXA35328.1"/>
    <property type="molecule type" value="Genomic_DNA"/>
</dbReference>
<evidence type="ECO:0000256" key="1">
    <source>
        <dbReference type="ARBA" id="ARBA00022729"/>
    </source>
</evidence>
<gene>
    <name evidence="3" type="ORF">BRCON_0551</name>
</gene>
<dbReference type="GO" id="GO:0006508">
    <property type="term" value="P:proteolysis"/>
    <property type="evidence" value="ECO:0007669"/>
    <property type="project" value="InterPro"/>
</dbReference>
<name>A0A2Z4Y389_SUMC1</name>
<dbReference type="KEGG" id="schv:BRCON_0551"/>
<evidence type="ECO:0000313" key="4">
    <source>
        <dbReference type="Proteomes" id="UP000262583"/>
    </source>
</evidence>
<accession>A0A2Z4Y389</accession>
<evidence type="ECO:0000259" key="2">
    <source>
        <dbReference type="Pfam" id="PF01364"/>
    </source>
</evidence>
<evidence type="ECO:0000313" key="3">
    <source>
        <dbReference type="EMBL" id="AXA35328.1"/>
    </source>
</evidence>
<dbReference type="Pfam" id="PF01364">
    <property type="entry name" value="Peptidase_C25"/>
    <property type="match status" value="1"/>
</dbReference>
<dbReference type="Proteomes" id="UP000262583">
    <property type="component" value="Chromosome"/>
</dbReference>
<organism evidence="3 4">
    <name type="scientific">Sumerlaea chitinivorans</name>
    <dbReference type="NCBI Taxonomy" id="2250252"/>
    <lineage>
        <taxon>Bacteria</taxon>
        <taxon>Candidatus Sumerlaeota</taxon>
        <taxon>Candidatus Sumerlaeia</taxon>
        <taxon>Candidatus Sumerlaeales</taxon>
        <taxon>Candidatus Sumerlaeaceae</taxon>
        <taxon>Candidatus Sumerlaea</taxon>
    </lineage>
</organism>
<dbReference type="Gene3D" id="3.40.50.1460">
    <property type="match status" value="1"/>
</dbReference>
<reference evidence="3 4" key="1">
    <citation type="submission" date="2018-05" db="EMBL/GenBank/DDBJ databases">
        <title>A metagenomic window into the 2 km-deep terrestrial subsurface aquifer revealed taxonomically and functionally diverse microbial community comprising novel uncultured bacterial lineages.</title>
        <authorList>
            <person name="Kadnikov V.V."/>
            <person name="Mardanov A.V."/>
            <person name="Beletsky A.V."/>
            <person name="Banks D."/>
            <person name="Pimenov N.V."/>
            <person name="Frank Y.A."/>
            <person name="Karnachuk O.V."/>
            <person name="Ravin N.V."/>
        </authorList>
    </citation>
    <scope>NUCLEOTIDE SEQUENCE [LARGE SCALE GENOMIC DNA]</scope>
    <source>
        <strain evidence="3">BY</strain>
    </source>
</reference>
<dbReference type="GO" id="GO:0008234">
    <property type="term" value="F:cysteine-type peptidase activity"/>
    <property type="evidence" value="ECO:0007669"/>
    <property type="project" value="InterPro"/>
</dbReference>
<protein>
    <recommendedName>
        <fullName evidence="2">Gingipain domain-containing protein</fullName>
    </recommendedName>
</protein>
<keyword evidence="1" id="KW-0732">Signal</keyword>
<feature type="domain" description="Gingipain" evidence="2">
    <location>
        <begin position="423"/>
        <end position="772"/>
    </location>
</feature>
<dbReference type="AlphaFoldDB" id="A0A2Z4Y389"/>
<dbReference type="Gene3D" id="3.40.50.10390">
    <property type="entry name" value="Gingipain r, domain 1"/>
    <property type="match status" value="1"/>
</dbReference>
<dbReference type="InterPro" id="IPR029031">
    <property type="entry name" value="Gingipain_N_sf"/>
</dbReference>